<proteinExistence type="predicted"/>
<dbReference type="EMBL" id="CAJOBC010099524">
    <property type="protein sequence ID" value="CAF4461225.1"/>
    <property type="molecule type" value="Genomic_DNA"/>
</dbReference>
<dbReference type="EMBL" id="CAJNOK010027027">
    <property type="protein sequence ID" value="CAF1412922.1"/>
    <property type="molecule type" value="Genomic_DNA"/>
</dbReference>
<sequence length="94" mass="10589">TLPVENTITTDSNHALSTQVVGTLLDNFLQVYLKFERKKVSHYWIRFQMTDRTNESSSSEHTQCSNADNINSHVTVIAQPTTKPIKISSGVRPN</sequence>
<keyword evidence="5" id="KW-1185">Reference proteome</keyword>
<dbReference type="Proteomes" id="UP000682733">
    <property type="component" value="Unassembled WGS sequence"/>
</dbReference>
<evidence type="ECO:0000313" key="5">
    <source>
        <dbReference type="Proteomes" id="UP000663829"/>
    </source>
</evidence>
<comment type="caution">
    <text evidence="2">The sequence shown here is derived from an EMBL/GenBank/DDBJ whole genome shotgun (WGS) entry which is preliminary data.</text>
</comment>
<evidence type="ECO:0000313" key="1">
    <source>
        <dbReference type="EMBL" id="CAF1412922.1"/>
    </source>
</evidence>
<organism evidence="2 5">
    <name type="scientific">Didymodactylos carnosus</name>
    <dbReference type="NCBI Taxonomy" id="1234261"/>
    <lineage>
        <taxon>Eukaryota</taxon>
        <taxon>Metazoa</taxon>
        <taxon>Spiralia</taxon>
        <taxon>Gnathifera</taxon>
        <taxon>Rotifera</taxon>
        <taxon>Eurotatoria</taxon>
        <taxon>Bdelloidea</taxon>
        <taxon>Philodinida</taxon>
        <taxon>Philodinidae</taxon>
        <taxon>Didymodactylos</taxon>
    </lineage>
</organism>
<dbReference type="EMBL" id="CAJNOQ010033389">
    <property type="protein sequence ID" value="CAF1589700.1"/>
    <property type="molecule type" value="Genomic_DNA"/>
</dbReference>
<gene>
    <name evidence="2" type="ORF">GPM918_LOCUS41669</name>
    <name evidence="1" type="ORF">OVA965_LOCUS33430</name>
    <name evidence="4" type="ORF">SRO942_LOCUS42764</name>
    <name evidence="3" type="ORF">TMI583_LOCUS34318</name>
</gene>
<evidence type="ECO:0000313" key="4">
    <source>
        <dbReference type="EMBL" id="CAF4461225.1"/>
    </source>
</evidence>
<evidence type="ECO:0000313" key="2">
    <source>
        <dbReference type="EMBL" id="CAF1589700.1"/>
    </source>
</evidence>
<dbReference type="AlphaFoldDB" id="A0A816A108"/>
<dbReference type="EMBL" id="CAJOBA010048770">
    <property type="protein sequence ID" value="CAF4216284.1"/>
    <property type="molecule type" value="Genomic_DNA"/>
</dbReference>
<protein>
    <submittedName>
        <fullName evidence="2">Uncharacterized protein</fullName>
    </submittedName>
</protein>
<name>A0A816A108_9BILA</name>
<evidence type="ECO:0000313" key="3">
    <source>
        <dbReference type="EMBL" id="CAF4216284.1"/>
    </source>
</evidence>
<accession>A0A816A108</accession>
<dbReference type="Proteomes" id="UP000677228">
    <property type="component" value="Unassembled WGS sequence"/>
</dbReference>
<reference evidence="2" key="1">
    <citation type="submission" date="2021-02" db="EMBL/GenBank/DDBJ databases">
        <authorList>
            <person name="Nowell W R."/>
        </authorList>
    </citation>
    <scope>NUCLEOTIDE SEQUENCE</scope>
</reference>
<dbReference type="Proteomes" id="UP000681722">
    <property type="component" value="Unassembled WGS sequence"/>
</dbReference>
<feature type="non-terminal residue" evidence="2">
    <location>
        <position position="1"/>
    </location>
</feature>
<dbReference type="Proteomes" id="UP000663829">
    <property type="component" value="Unassembled WGS sequence"/>
</dbReference>